<proteinExistence type="predicted"/>
<evidence type="ECO:0000313" key="9">
    <source>
        <dbReference type="Proteomes" id="UP001610432"/>
    </source>
</evidence>
<dbReference type="EMBL" id="JBFXLQ010000022">
    <property type="protein sequence ID" value="KAL2866906.1"/>
    <property type="molecule type" value="Genomic_DNA"/>
</dbReference>
<dbReference type="CDD" id="cd12148">
    <property type="entry name" value="fungal_TF_MHR"/>
    <property type="match status" value="1"/>
</dbReference>
<comment type="caution">
    <text evidence="8">The sequence shown here is derived from an EMBL/GenBank/DDBJ whole genome shotgun (WGS) entry which is preliminary data.</text>
</comment>
<dbReference type="InterPro" id="IPR001138">
    <property type="entry name" value="Zn2Cys6_DnaBD"/>
</dbReference>
<evidence type="ECO:0000313" key="8">
    <source>
        <dbReference type="EMBL" id="KAL2866906.1"/>
    </source>
</evidence>
<dbReference type="SMART" id="SM00066">
    <property type="entry name" value="GAL4"/>
    <property type="match status" value="1"/>
</dbReference>
<dbReference type="Gene3D" id="4.10.240.10">
    <property type="entry name" value="Zn(2)-C6 fungal-type DNA-binding domain"/>
    <property type="match status" value="1"/>
</dbReference>
<name>A0ABR4LR37_9EURO</name>
<evidence type="ECO:0000256" key="2">
    <source>
        <dbReference type="ARBA" id="ARBA00022723"/>
    </source>
</evidence>
<keyword evidence="3" id="KW-0805">Transcription regulation</keyword>
<keyword evidence="9" id="KW-1185">Reference proteome</keyword>
<feature type="domain" description="Zn(2)-C6 fungal-type" evidence="7">
    <location>
        <begin position="12"/>
        <end position="43"/>
    </location>
</feature>
<evidence type="ECO:0000256" key="1">
    <source>
        <dbReference type="ARBA" id="ARBA00004123"/>
    </source>
</evidence>
<evidence type="ECO:0000256" key="5">
    <source>
        <dbReference type="ARBA" id="ARBA00023163"/>
    </source>
</evidence>
<organism evidence="8 9">
    <name type="scientific">Aspergillus lucknowensis</name>
    <dbReference type="NCBI Taxonomy" id="176173"/>
    <lineage>
        <taxon>Eukaryota</taxon>
        <taxon>Fungi</taxon>
        <taxon>Dikarya</taxon>
        <taxon>Ascomycota</taxon>
        <taxon>Pezizomycotina</taxon>
        <taxon>Eurotiomycetes</taxon>
        <taxon>Eurotiomycetidae</taxon>
        <taxon>Eurotiales</taxon>
        <taxon>Aspergillaceae</taxon>
        <taxon>Aspergillus</taxon>
        <taxon>Aspergillus subgen. Nidulantes</taxon>
    </lineage>
</organism>
<protein>
    <recommendedName>
        <fullName evidence="7">Zn(2)-C6 fungal-type domain-containing protein</fullName>
    </recommendedName>
</protein>
<dbReference type="SUPFAM" id="SSF57701">
    <property type="entry name" value="Zn2/Cys6 DNA-binding domain"/>
    <property type="match status" value="1"/>
</dbReference>
<reference evidence="8 9" key="1">
    <citation type="submission" date="2024-07" db="EMBL/GenBank/DDBJ databases">
        <title>Section-level genome sequencing and comparative genomics of Aspergillus sections Usti and Cavernicolus.</title>
        <authorList>
            <consortium name="Lawrence Berkeley National Laboratory"/>
            <person name="Nybo J.L."/>
            <person name="Vesth T.C."/>
            <person name="Theobald S."/>
            <person name="Frisvad J.C."/>
            <person name="Larsen T.O."/>
            <person name="Kjaerboelling I."/>
            <person name="Rothschild-Mancinelli K."/>
            <person name="Lyhne E.K."/>
            <person name="Kogle M.E."/>
            <person name="Barry K."/>
            <person name="Clum A."/>
            <person name="Na H."/>
            <person name="Ledsgaard L."/>
            <person name="Lin J."/>
            <person name="Lipzen A."/>
            <person name="Kuo A."/>
            <person name="Riley R."/>
            <person name="Mondo S."/>
            <person name="Labutti K."/>
            <person name="Haridas S."/>
            <person name="Pangalinan J."/>
            <person name="Salamov A.A."/>
            <person name="Simmons B.A."/>
            <person name="Magnuson J.K."/>
            <person name="Chen J."/>
            <person name="Drula E."/>
            <person name="Henrissat B."/>
            <person name="Wiebenga A."/>
            <person name="Lubbers R.J."/>
            <person name="Gomes A.C."/>
            <person name="Macurrencykelacurrency M.R."/>
            <person name="Stajich J."/>
            <person name="Grigoriev I.V."/>
            <person name="Mortensen U.H."/>
            <person name="De Vries R.P."/>
            <person name="Baker S.E."/>
            <person name="Andersen M.R."/>
        </authorList>
    </citation>
    <scope>NUCLEOTIDE SEQUENCE [LARGE SCALE GENOMIC DNA]</scope>
    <source>
        <strain evidence="8 9">CBS 449.75</strain>
    </source>
</reference>
<dbReference type="PANTHER" id="PTHR31001">
    <property type="entry name" value="UNCHARACTERIZED TRANSCRIPTIONAL REGULATORY PROTEIN"/>
    <property type="match status" value="1"/>
</dbReference>
<sequence length="676" mass="76496">MQRIGRKRQVTTCVPCYKRKQKCSRQYPCNHCTRRRRPEECIYESPPVNQAPRAGSAAIKARLQASENVETLEKLVGTQELDQSSITPNSCSYTQHSALSRSFGYFEDSNSNTMALLRNVDLDDECETETSDKDTSSRIFETIRRDIERMPHRQVLDPLVQYFVSELNWMKQLVHVPAFLAHYQKWWSKDRPMRLEDVEFAVLILRICSYAILFLPSPSFKGDEVGGQSFSEIRHICGNLGDSLAESCAALDWKGSMVRVQHLLFAALAFSCEGRTDKFWEGIASACRASQKAGLHANTSAPTGNGTQELEKEIRRRTICNLYLLDSHLSRQLDRVPFLPDNLVSNMLPRLRLGPEVGGVSDVAAPEMFTERLMQVQLGRFWRKVASKRHSPYDPTQGEQIYEQFCSEYLPTLPPALSLEPETKWDDDLPKLPMQRELLHIAIFDSVCWNFKPLLLLTPSQIETMPPYKQVLLQSQKQRLALAAIKELDAISTLHSMFGSSHTRFAAIIFNSFETSVLLLTLCLHQDFPFEQRGEQPDILGLNVRKLTRHKAIQSVEKSLARLQMLAEISDMAASGARIVSQLFVRATAARSDGTPKPTTPTPVMSSTFPRWQEPSLDFLGLDRGSGEWVPRDLSNTALPDFVDSGNVYNGLQLSLWDPNIHWSQTGEGLDADIEL</sequence>
<dbReference type="GeneID" id="98144280"/>
<keyword evidence="4" id="KW-0238">DNA-binding</keyword>
<keyword evidence="5" id="KW-0804">Transcription</keyword>
<dbReference type="PROSITE" id="PS50048">
    <property type="entry name" value="ZN2_CY6_FUNGAL_2"/>
    <property type="match status" value="1"/>
</dbReference>
<dbReference type="RefSeq" id="XP_070885885.1">
    <property type="nucleotide sequence ID" value="XM_071029208.1"/>
</dbReference>
<dbReference type="CDD" id="cd00067">
    <property type="entry name" value="GAL4"/>
    <property type="match status" value="1"/>
</dbReference>
<keyword evidence="6" id="KW-0539">Nucleus</keyword>
<dbReference type="Proteomes" id="UP001610432">
    <property type="component" value="Unassembled WGS sequence"/>
</dbReference>
<gene>
    <name evidence="8" type="ORF">BJX67DRAFT_354362</name>
</gene>
<dbReference type="InterPro" id="IPR007219">
    <property type="entry name" value="XnlR_reg_dom"/>
</dbReference>
<accession>A0ABR4LR37</accession>
<dbReference type="Pfam" id="PF04082">
    <property type="entry name" value="Fungal_trans"/>
    <property type="match status" value="1"/>
</dbReference>
<dbReference type="InterPro" id="IPR036864">
    <property type="entry name" value="Zn2-C6_fun-type_DNA-bd_sf"/>
</dbReference>
<comment type="subcellular location">
    <subcellularLocation>
        <location evidence="1">Nucleus</location>
    </subcellularLocation>
</comment>
<evidence type="ECO:0000259" key="7">
    <source>
        <dbReference type="PROSITE" id="PS50048"/>
    </source>
</evidence>
<evidence type="ECO:0000256" key="4">
    <source>
        <dbReference type="ARBA" id="ARBA00023125"/>
    </source>
</evidence>
<dbReference type="PANTHER" id="PTHR31001:SF87">
    <property type="entry name" value="COL-21"/>
    <property type="match status" value="1"/>
</dbReference>
<evidence type="ECO:0000256" key="3">
    <source>
        <dbReference type="ARBA" id="ARBA00023015"/>
    </source>
</evidence>
<keyword evidence="2" id="KW-0479">Metal-binding</keyword>
<evidence type="ECO:0000256" key="6">
    <source>
        <dbReference type="ARBA" id="ARBA00023242"/>
    </source>
</evidence>
<dbReference type="InterPro" id="IPR050613">
    <property type="entry name" value="Sec_Metabolite_Reg"/>
</dbReference>